<organism evidence="2 3">
    <name type="scientific">Haemophilus ducreyi</name>
    <dbReference type="NCBI Taxonomy" id="730"/>
    <lineage>
        <taxon>Bacteria</taxon>
        <taxon>Pseudomonadati</taxon>
        <taxon>Pseudomonadota</taxon>
        <taxon>Gammaproteobacteria</taxon>
        <taxon>Pasteurellales</taxon>
        <taxon>Pasteurellaceae</taxon>
        <taxon>Haemophilus</taxon>
    </lineage>
</organism>
<dbReference type="EMBL" id="CP011219">
    <property type="protein sequence ID" value="AKO32552.1"/>
    <property type="molecule type" value="Genomic_DNA"/>
</dbReference>
<dbReference type="AlphaFoldDB" id="A0AAC8UD15"/>
<dbReference type="Proteomes" id="UP000060132">
    <property type="component" value="Chromosome"/>
</dbReference>
<name>A0AAC8UD15_HAEDC</name>
<reference evidence="2 3" key="1">
    <citation type="journal article" date="2015" name="PLoS Negl. Trop. Dis.">
        <title>Haemophilus ducreyi Cutaneous Ulcer Strains Are Nearly Identical to Class I Genital Ulcer Strains.</title>
        <authorList>
            <person name="Gangaiah D."/>
            <person name="Webb K.M."/>
            <person name="Humphreys T.L."/>
            <person name="Fortney K.R."/>
            <person name="Toh E."/>
            <person name="Tai A."/>
            <person name="Katz S.S."/>
            <person name="Pillay A."/>
            <person name="Chen C.Y."/>
            <person name="Roberts S.A."/>
            <person name="Munson R.S.Jr."/>
            <person name="Spinola S.M."/>
        </authorList>
    </citation>
    <scope>NUCLEOTIDE SEQUENCE [LARGE SCALE GENOMIC DNA]</scope>
    <source>
        <strain evidence="3">CLU2</strain>
    </source>
</reference>
<feature type="transmembrane region" description="Helical" evidence="1">
    <location>
        <begin position="33"/>
        <end position="52"/>
    </location>
</feature>
<dbReference type="Pfam" id="PF04964">
    <property type="entry name" value="Flp_Fap"/>
    <property type="match status" value="1"/>
</dbReference>
<gene>
    <name evidence="2" type="ORF">RZ57_05250</name>
</gene>
<evidence type="ECO:0000313" key="3">
    <source>
        <dbReference type="Proteomes" id="UP000060132"/>
    </source>
</evidence>
<evidence type="ECO:0000256" key="1">
    <source>
        <dbReference type="SAM" id="Phobius"/>
    </source>
</evidence>
<dbReference type="RefSeq" id="WP_064085175.1">
    <property type="nucleotide sequence ID" value="NZ_CP011218.1"/>
</dbReference>
<dbReference type="InterPro" id="IPR007047">
    <property type="entry name" value="Flp_Fap"/>
</dbReference>
<keyword evidence="1" id="KW-0812">Transmembrane</keyword>
<sequence>MLSVLMTQAYISATESLRTSIQRFRKNQQGVTAIEYGLIAVAVAILIIAVFYNNDGFLMKLKTKFSELASGISSANGTTSLNSFK</sequence>
<keyword evidence="1" id="KW-1133">Transmembrane helix</keyword>
<protein>
    <submittedName>
        <fullName evidence="2">Fimbrial protein</fullName>
    </submittedName>
</protein>
<proteinExistence type="predicted"/>
<keyword evidence="1" id="KW-0472">Membrane</keyword>
<accession>A0AAC8UD15</accession>
<evidence type="ECO:0000313" key="2">
    <source>
        <dbReference type="EMBL" id="AKO32552.1"/>
    </source>
</evidence>